<evidence type="ECO:0000256" key="1">
    <source>
        <dbReference type="ARBA" id="ARBA00023125"/>
    </source>
</evidence>
<feature type="coiled-coil region" evidence="3">
    <location>
        <begin position="359"/>
        <end position="428"/>
    </location>
</feature>
<reference evidence="6 7" key="1">
    <citation type="journal article" date="2015" name="Nature">
        <title>rRNA introns, odd ribosomes, and small enigmatic genomes across a large radiation of phyla.</title>
        <authorList>
            <person name="Brown C.T."/>
            <person name="Hug L.A."/>
            <person name="Thomas B.C."/>
            <person name="Sharon I."/>
            <person name="Castelle C.J."/>
            <person name="Singh A."/>
            <person name="Wilkins M.J."/>
            <person name="Williams K.H."/>
            <person name="Banfield J.F."/>
        </authorList>
    </citation>
    <scope>NUCLEOTIDE SEQUENCE [LARGE SCALE GENOMIC DNA]</scope>
</reference>
<dbReference type="InterPro" id="IPR011109">
    <property type="entry name" value="DNA_bind_recombinase_dom"/>
</dbReference>
<dbReference type="SMART" id="SM00857">
    <property type="entry name" value="Resolvase"/>
    <property type="match status" value="1"/>
</dbReference>
<dbReference type="GO" id="GO:0003677">
    <property type="term" value="F:DNA binding"/>
    <property type="evidence" value="ECO:0007669"/>
    <property type="project" value="UniProtKB-KW"/>
</dbReference>
<dbReference type="Pfam" id="PF00239">
    <property type="entry name" value="Resolvase"/>
    <property type="match status" value="1"/>
</dbReference>
<evidence type="ECO:0000256" key="3">
    <source>
        <dbReference type="SAM" id="Coils"/>
    </source>
</evidence>
<name>A0A0G1UFL9_9BACT</name>
<keyword evidence="3" id="KW-0175">Coiled coil</keyword>
<sequence length="501" mass="57497">MDALIATRFSDAKQVGNTSTSVQLAACKTYCERMEYKVVGTKSWEAESAGASNVKRIAELLEFCKTYSGKAQILMVFKLDRFMRDSGSHFYLKNELLKMGISLRSATETAVDDTPTGKLLEAVLAGIAEFDNSIKKERVTLAMERLLEQGIWPWKAPTGYKNKLTVHGKAGICEIDTACAEDIKRIFVKFATGNYSQSELRMEFNKKRVTDFKGRPIKLSKMKISRLLNNKFYMGLLEVGSWGKEYPGKHQPLISESVFNQCRQILSTSLLKGLRHLTANEDFPLRDRLYCDRCGNRMTAAWCTGRNNKKYAKYYCRNHDCTSLLKSVDKGIMESEFYSFLKTVRPTETAIEKFKQRVLSRYQIRLSEFETESSRLRKQLDRLETDKQRVIDMGKKQILEDEDTKQELAKVKAEINAVKLQLNECHDQGFQVEYLLEFAGNFLRNMHVIWNEVDTSGKIKIQRLIFPKGMSYKFPGFVETKLSPIFAYIKGDYVIRGRSAS</sequence>
<dbReference type="InterPro" id="IPR050639">
    <property type="entry name" value="SSR_resolvase"/>
</dbReference>
<organism evidence="6 7">
    <name type="scientific">Candidatus Amesbacteria bacterium GW2011_GWA2_47_11</name>
    <dbReference type="NCBI Taxonomy" id="1618357"/>
    <lineage>
        <taxon>Bacteria</taxon>
        <taxon>Candidatus Amesiibacteriota</taxon>
    </lineage>
</organism>
<dbReference type="Gene3D" id="3.90.1750.20">
    <property type="entry name" value="Putative Large Serine Recombinase, Chain B, Domain 2"/>
    <property type="match status" value="1"/>
</dbReference>
<dbReference type="PROSITE" id="PS51736">
    <property type="entry name" value="RECOMBINASES_3"/>
    <property type="match status" value="1"/>
</dbReference>
<evidence type="ECO:0000259" key="5">
    <source>
        <dbReference type="PROSITE" id="PS51737"/>
    </source>
</evidence>
<dbReference type="Pfam" id="PF07508">
    <property type="entry name" value="Recombinase"/>
    <property type="match status" value="1"/>
</dbReference>
<dbReference type="PANTHER" id="PTHR30461:SF2">
    <property type="entry name" value="SERINE RECOMBINASE PINE-RELATED"/>
    <property type="match status" value="1"/>
</dbReference>
<gene>
    <name evidence="6" type="ORF">UX78_C0007G0031</name>
</gene>
<proteinExistence type="predicted"/>
<accession>A0A0G1UFL9</accession>
<dbReference type="InterPro" id="IPR006119">
    <property type="entry name" value="Resolv_N"/>
</dbReference>
<protein>
    <submittedName>
        <fullName evidence="6">Site-specific recombinase</fullName>
    </submittedName>
</protein>
<dbReference type="InterPro" id="IPR036162">
    <property type="entry name" value="Resolvase-like_N_sf"/>
</dbReference>
<dbReference type="Gene3D" id="6.10.250.3110">
    <property type="match status" value="1"/>
</dbReference>
<keyword evidence="1" id="KW-0238">DNA-binding</keyword>
<dbReference type="AlphaFoldDB" id="A0A0G1UFL9"/>
<dbReference type="GO" id="GO:0000150">
    <property type="term" value="F:DNA strand exchange activity"/>
    <property type="evidence" value="ECO:0007669"/>
    <property type="project" value="InterPro"/>
</dbReference>
<dbReference type="CDD" id="cd00338">
    <property type="entry name" value="Ser_Recombinase"/>
    <property type="match status" value="1"/>
</dbReference>
<dbReference type="Gene3D" id="3.40.50.1390">
    <property type="entry name" value="Resolvase, N-terminal catalytic domain"/>
    <property type="match status" value="1"/>
</dbReference>
<dbReference type="PROSITE" id="PS51737">
    <property type="entry name" value="RECOMBINASE_DNA_BIND"/>
    <property type="match status" value="1"/>
</dbReference>
<dbReference type="EMBL" id="LCNM01000007">
    <property type="protein sequence ID" value="KKU56505.1"/>
    <property type="molecule type" value="Genomic_DNA"/>
</dbReference>
<dbReference type="SUPFAM" id="SSF53041">
    <property type="entry name" value="Resolvase-like"/>
    <property type="match status" value="1"/>
</dbReference>
<evidence type="ECO:0000313" key="6">
    <source>
        <dbReference type="EMBL" id="KKU56505.1"/>
    </source>
</evidence>
<feature type="domain" description="Recombinase" evidence="5">
    <location>
        <begin position="157"/>
        <end position="272"/>
    </location>
</feature>
<dbReference type="InterPro" id="IPR038109">
    <property type="entry name" value="DNA_bind_recomb_sf"/>
</dbReference>
<evidence type="ECO:0000313" key="7">
    <source>
        <dbReference type="Proteomes" id="UP000034607"/>
    </source>
</evidence>
<dbReference type="PANTHER" id="PTHR30461">
    <property type="entry name" value="DNA-INVERTASE FROM LAMBDOID PROPHAGE"/>
    <property type="match status" value="1"/>
</dbReference>
<keyword evidence="2" id="KW-0233">DNA recombination</keyword>
<dbReference type="Proteomes" id="UP000034607">
    <property type="component" value="Unassembled WGS sequence"/>
</dbReference>
<comment type="caution">
    <text evidence="6">The sequence shown here is derived from an EMBL/GenBank/DDBJ whole genome shotgun (WGS) entry which is preliminary data.</text>
</comment>
<evidence type="ECO:0000259" key="4">
    <source>
        <dbReference type="PROSITE" id="PS51736"/>
    </source>
</evidence>
<feature type="domain" description="Resolvase/invertase-type recombinase catalytic" evidence="4">
    <location>
        <begin position="2"/>
        <end position="150"/>
    </location>
</feature>
<evidence type="ECO:0000256" key="2">
    <source>
        <dbReference type="ARBA" id="ARBA00023172"/>
    </source>
</evidence>